<dbReference type="EMBL" id="CM015715">
    <property type="protein sequence ID" value="KAF3689048.1"/>
    <property type="molecule type" value="Genomic_DNA"/>
</dbReference>
<keyword evidence="2" id="KW-1185">Reference proteome</keyword>
<sequence length="62" mass="7039">MHSHSHHLPSGYCHDYGTMLSDEDSSRWEVELLTYTPSHSSSSSLRIHEFALSLLRPPSSIK</sequence>
<protein>
    <submittedName>
        <fullName evidence="1">Uncharacterized protein</fullName>
    </submittedName>
</protein>
<reference evidence="1 2" key="1">
    <citation type="submission" date="2019-02" db="EMBL/GenBank/DDBJ databases">
        <title>Opniocepnalus argus genome.</title>
        <authorList>
            <person name="Zhou C."/>
            <person name="Xiao S."/>
        </authorList>
    </citation>
    <scope>NUCLEOTIDE SEQUENCE [LARGE SCALE GENOMIC DNA]</scope>
    <source>
        <strain evidence="1">OARG1902GOOAL</strain>
        <tissue evidence="1">Muscle</tissue>
    </source>
</reference>
<proteinExistence type="predicted"/>
<dbReference type="AlphaFoldDB" id="A0A6G1PGB5"/>
<organism evidence="1 2">
    <name type="scientific">Channa argus</name>
    <name type="common">Northern snakehead</name>
    <name type="synonym">Ophicephalus argus</name>
    <dbReference type="NCBI Taxonomy" id="215402"/>
    <lineage>
        <taxon>Eukaryota</taxon>
        <taxon>Metazoa</taxon>
        <taxon>Chordata</taxon>
        <taxon>Craniata</taxon>
        <taxon>Vertebrata</taxon>
        <taxon>Euteleostomi</taxon>
        <taxon>Actinopterygii</taxon>
        <taxon>Neopterygii</taxon>
        <taxon>Teleostei</taxon>
        <taxon>Neoteleostei</taxon>
        <taxon>Acanthomorphata</taxon>
        <taxon>Anabantaria</taxon>
        <taxon>Anabantiformes</taxon>
        <taxon>Channoidei</taxon>
        <taxon>Channidae</taxon>
        <taxon>Channa</taxon>
    </lineage>
</organism>
<name>A0A6G1PGB5_CHAAH</name>
<reference evidence="2" key="2">
    <citation type="submission" date="2019-02" db="EMBL/GenBank/DDBJ databases">
        <title>Opniocepnalus argus Var Kimnra genome.</title>
        <authorList>
            <person name="Zhou C."/>
            <person name="Xiao S."/>
        </authorList>
    </citation>
    <scope>NUCLEOTIDE SEQUENCE [LARGE SCALE GENOMIC DNA]</scope>
</reference>
<evidence type="ECO:0000313" key="1">
    <source>
        <dbReference type="EMBL" id="KAF3689048.1"/>
    </source>
</evidence>
<accession>A0A6G1PGB5</accession>
<dbReference type="Proteomes" id="UP000503349">
    <property type="component" value="Chromosome 4"/>
</dbReference>
<gene>
    <name evidence="1" type="ORF">EXN66_Car004720</name>
</gene>
<evidence type="ECO:0000313" key="2">
    <source>
        <dbReference type="Proteomes" id="UP000503349"/>
    </source>
</evidence>